<sequence>MSPLEIEFETLEASASIGKYERALPIIKPLSAKITFQAIDSQIFSVLSKTQVTKIVIKNNVSGAEDDGSPKEIQIEATMEGSIKSCELPKAEMGKEVEISLEMSVVTLSYKVDKEGVISYDKANSVLKIDGDDQFQDIKNNIT</sequence>
<dbReference type="EMBL" id="FR871757">
    <property type="protein sequence ID" value="CCB80740.1"/>
    <property type="molecule type" value="Genomic_DNA"/>
</dbReference>
<evidence type="ECO:0000313" key="1">
    <source>
        <dbReference type="EMBL" id="CCB80740.1"/>
    </source>
</evidence>
<dbReference type="InterPro" id="IPR006498">
    <property type="entry name" value="Tail_tube"/>
</dbReference>
<keyword evidence="2" id="KW-1185">Reference proteome</keyword>
<name>F8KPL6_HELBC</name>
<dbReference type="HOGENOM" id="CLU_1803514_0_0_7"/>
<accession>F8KPL6</accession>
<gene>
    <name evidence="1" type="ordered locus">HBZC1_17540</name>
</gene>
<dbReference type="KEGG" id="hbi:HBZC1_17540"/>
<protein>
    <submittedName>
        <fullName evidence="1">Uncharacterized protein</fullName>
    </submittedName>
</protein>
<evidence type="ECO:0000313" key="2">
    <source>
        <dbReference type="Proteomes" id="UP000008387"/>
    </source>
</evidence>
<proteinExistence type="predicted"/>
<dbReference type="Pfam" id="PF04985">
    <property type="entry name" value="Phage_tube"/>
    <property type="match status" value="1"/>
</dbReference>
<reference evidence="1 2" key="1">
    <citation type="journal article" date="2011" name="J. Bacteriol.">
        <title>Genome sequence of Helicobacter bizzozeronii strain CIII-1, an isolate from human gastric mucosa.</title>
        <authorList>
            <person name="Schott T."/>
            <person name="Rossi M."/>
            <person name="Hanninen M.L."/>
        </authorList>
    </citation>
    <scope>NUCLEOTIDE SEQUENCE [LARGE SCALE GENOMIC DNA]</scope>
    <source>
        <strain evidence="1 2">CIII-1</strain>
    </source>
</reference>
<dbReference type="eggNOG" id="ENOG5030CXU">
    <property type="taxonomic scope" value="Bacteria"/>
</dbReference>
<organism evidence="1 2">
    <name type="scientific">Helicobacter bizzozeronii (strain CIII-1)</name>
    <dbReference type="NCBI Taxonomy" id="1002804"/>
    <lineage>
        <taxon>Bacteria</taxon>
        <taxon>Pseudomonadati</taxon>
        <taxon>Campylobacterota</taxon>
        <taxon>Epsilonproteobacteria</taxon>
        <taxon>Campylobacterales</taxon>
        <taxon>Helicobacteraceae</taxon>
        <taxon>Helicobacter</taxon>
    </lineage>
</organism>
<dbReference type="Proteomes" id="UP000008387">
    <property type="component" value="Chromosome"/>
</dbReference>
<dbReference type="AlphaFoldDB" id="F8KPL6"/>
<dbReference type="RefSeq" id="WP_013891116.1">
    <property type="nucleotide sequence ID" value="NC_015674.1"/>
</dbReference>
<dbReference type="STRING" id="1002804.HBZC1_17540"/>